<accession>A0A5C5ZBV4</accession>
<dbReference type="SUPFAM" id="SSF54285">
    <property type="entry name" value="MoaD/ThiS"/>
    <property type="match status" value="1"/>
</dbReference>
<evidence type="ECO:0000313" key="4">
    <source>
        <dbReference type="EMBL" id="TWT84804.1"/>
    </source>
</evidence>
<dbReference type="Gene3D" id="3.10.20.30">
    <property type="match status" value="1"/>
</dbReference>
<keyword evidence="5" id="KW-1185">Reference proteome</keyword>
<dbReference type="CDD" id="cd00754">
    <property type="entry name" value="Ubl_MoaD"/>
    <property type="match status" value="1"/>
</dbReference>
<dbReference type="InterPro" id="IPR003749">
    <property type="entry name" value="ThiS/MoaD-like"/>
</dbReference>
<dbReference type="InterPro" id="IPR012675">
    <property type="entry name" value="Beta-grasp_dom_sf"/>
</dbReference>
<reference evidence="4 5" key="1">
    <citation type="submission" date="2019-02" db="EMBL/GenBank/DDBJ databases">
        <title>Deep-cultivation of Planctomycetes and their phenomic and genomic characterization uncovers novel biology.</title>
        <authorList>
            <person name="Wiegand S."/>
            <person name="Jogler M."/>
            <person name="Boedeker C."/>
            <person name="Pinto D."/>
            <person name="Vollmers J."/>
            <person name="Rivas-Marin E."/>
            <person name="Kohn T."/>
            <person name="Peeters S.H."/>
            <person name="Heuer A."/>
            <person name="Rast P."/>
            <person name="Oberbeckmann S."/>
            <person name="Bunk B."/>
            <person name="Jeske O."/>
            <person name="Meyerdierks A."/>
            <person name="Storesund J.E."/>
            <person name="Kallscheuer N."/>
            <person name="Luecker S."/>
            <person name="Lage O.M."/>
            <person name="Pohl T."/>
            <person name="Merkel B.J."/>
            <person name="Hornburger P."/>
            <person name="Mueller R.-W."/>
            <person name="Bruemmer F."/>
            <person name="Labrenz M."/>
            <person name="Spormann A.M."/>
            <person name="Op Den Camp H."/>
            <person name="Overmann J."/>
            <person name="Amann R."/>
            <person name="Jetten M.S.M."/>
            <person name="Mascher T."/>
            <person name="Medema M.H."/>
            <person name="Devos D.P."/>
            <person name="Kaster A.-K."/>
            <person name="Ovreas L."/>
            <person name="Rohde M."/>
            <person name="Galperin M.Y."/>
            <person name="Jogler C."/>
        </authorList>
    </citation>
    <scope>NUCLEOTIDE SEQUENCE [LARGE SCALE GENOMIC DNA]</scope>
    <source>
        <strain evidence="4 5">CA13</strain>
    </source>
</reference>
<dbReference type="GO" id="GO:0000166">
    <property type="term" value="F:nucleotide binding"/>
    <property type="evidence" value="ECO:0007669"/>
    <property type="project" value="UniProtKB-KW"/>
</dbReference>
<dbReference type="GO" id="GO:1990133">
    <property type="term" value="C:molybdopterin adenylyltransferase complex"/>
    <property type="evidence" value="ECO:0007669"/>
    <property type="project" value="TreeGrafter"/>
</dbReference>
<dbReference type="EMBL" id="SJPJ01000001">
    <property type="protein sequence ID" value="TWT84804.1"/>
    <property type="molecule type" value="Genomic_DNA"/>
</dbReference>
<dbReference type="Proteomes" id="UP000315010">
    <property type="component" value="Unassembled WGS sequence"/>
</dbReference>
<dbReference type="NCBIfam" id="TIGR01682">
    <property type="entry name" value="moaD"/>
    <property type="match status" value="1"/>
</dbReference>
<dbReference type="AlphaFoldDB" id="A0A5C5ZBV4"/>
<name>A0A5C5ZBV4_9BACT</name>
<dbReference type="UniPathway" id="UPA00344"/>
<gene>
    <name evidence="4" type="ORF">CA13_62850</name>
</gene>
<proteinExistence type="inferred from homology"/>
<comment type="similarity">
    <text evidence="2">Belongs to the MoaD family.</text>
</comment>
<dbReference type="InterPro" id="IPR016155">
    <property type="entry name" value="Mopterin_synth/thiamin_S_b"/>
</dbReference>
<dbReference type="Pfam" id="PF02597">
    <property type="entry name" value="ThiS"/>
    <property type="match status" value="1"/>
</dbReference>
<dbReference type="InterPro" id="IPR044672">
    <property type="entry name" value="MOCS2A"/>
</dbReference>
<sequence>MQVNVLLFAALREAADCDTITIEVAPTATAGDVLRSVAEAIPTVAGLIPSCRVALDSRYVTSTEPIQNANEIAIIPPVSGG</sequence>
<evidence type="ECO:0000256" key="1">
    <source>
        <dbReference type="ARBA" id="ARBA00022741"/>
    </source>
</evidence>
<comment type="caution">
    <text evidence="4">The sequence shown here is derived from an EMBL/GenBank/DDBJ whole genome shotgun (WGS) entry which is preliminary data.</text>
</comment>
<organism evidence="4 5">
    <name type="scientific">Novipirellula herctigrandis</name>
    <dbReference type="NCBI Taxonomy" id="2527986"/>
    <lineage>
        <taxon>Bacteria</taxon>
        <taxon>Pseudomonadati</taxon>
        <taxon>Planctomycetota</taxon>
        <taxon>Planctomycetia</taxon>
        <taxon>Pirellulales</taxon>
        <taxon>Pirellulaceae</taxon>
        <taxon>Novipirellula</taxon>
    </lineage>
</organism>
<evidence type="ECO:0000256" key="3">
    <source>
        <dbReference type="ARBA" id="ARBA00024247"/>
    </source>
</evidence>
<protein>
    <recommendedName>
        <fullName evidence="3">Molybdopterin synthase sulfur carrier subunit</fullName>
    </recommendedName>
</protein>
<evidence type="ECO:0000256" key="2">
    <source>
        <dbReference type="ARBA" id="ARBA00024200"/>
    </source>
</evidence>
<dbReference type="GO" id="GO:0006777">
    <property type="term" value="P:Mo-molybdopterin cofactor biosynthetic process"/>
    <property type="evidence" value="ECO:0007669"/>
    <property type="project" value="InterPro"/>
</dbReference>
<keyword evidence="1" id="KW-0547">Nucleotide-binding</keyword>
<evidence type="ECO:0000313" key="5">
    <source>
        <dbReference type="Proteomes" id="UP000315010"/>
    </source>
</evidence>
<dbReference type="RefSeq" id="WP_419194977.1">
    <property type="nucleotide sequence ID" value="NZ_SJPJ01000001.1"/>
</dbReference>
<dbReference type="PANTHER" id="PTHR33359:SF1">
    <property type="entry name" value="MOLYBDOPTERIN SYNTHASE SULFUR CARRIER SUBUNIT"/>
    <property type="match status" value="1"/>
</dbReference>
<dbReference type="PANTHER" id="PTHR33359">
    <property type="entry name" value="MOLYBDOPTERIN SYNTHASE SULFUR CARRIER SUBUNIT"/>
    <property type="match status" value="1"/>
</dbReference>